<gene>
    <name evidence="1" type="ORF">PZH42_31435</name>
</gene>
<dbReference type="EMBL" id="JARFID010001184">
    <property type="protein sequence ID" value="MDE8698414.1"/>
    <property type="molecule type" value="Genomic_DNA"/>
</dbReference>
<dbReference type="AlphaFoldDB" id="A0AAX4Y352"/>
<feature type="non-terminal residue" evidence="1">
    <location>
        <position position="1"/>
    </location>
</feature>
<protein>
    <submittedName>
        <fullName evidence="1">Peptidase S41</fullName>
    </submittedName>
</protein>
<sequence>DIIKRYYFQRGGIIQQLKDDDDLNEAVKVLGKSEEYKKMLSVPETTVIKEKGKETSLVNFNSYRKRSLMIFDYVV</sequence>
<comment type="caution">
    <text evidence="1">The sequence shown here is derived from an EMBL/GenBank/DDBJ whole genome shotgun (WGS) entry which is preliminary data.</text>
</comment>
<evidence type="ECO:0000313" key="2">
    <source>
        <dbReference type="Proteomes" id="UP001221924"/>
    </source>
</evidence>
<evidence type="ECO:0000313" key="1">
    <source>
        <dbReference type="EMBL" id="MDE8698414.1"/>
    </source>
</evidence>
<name>A0AAX4Y352_9BACE</name>
<dbReference type="Proteomes" id="UP001221924">
    <property type="component" value="Unassembled WGS sequence"/>
</dbReference>
<accession>A0AAX4Y352</accession>
<organism evidence="1 2">
    <name type="scientific">Bacteroides cellulosilyticus</name>
    <dbReference type="NCBI Taxonomy" id="246787"/>
    <lineage>
        <taxon>Bacteria</taxon>
        <taxon>Pseudomonadati</taxon>
        <taxon>Bacteroidota</taxon>
        <taxon>Bacteroidia</taxon>
        <taxon>Bacteroidales</taxon>
        <taxon>Bacteroidaceae</taxon>
        <taxon>Bacteroides</taxon>
    </lineage>
</organism>
<reference evidence="1" key="1">
    <citation type="submission" date="2023-03" db="EMBL/GenBank/DDBJ databases">
        <title>DFI Biobank Strains.</title>
        <authorList>
            <person name="Mostad J."/>
            <person name="Paddock L."/>
            <person name="Medina S."/>
            <person name="Waligurski E."/>
            <person name="Barat B."/>
            <person name="Smith R."/>
            <person name="Burgo V."/>
            <person name="Metcalfe C."/>
            <person name="Woodson C."/>
            <person name="Sundararajan A."/>
            <person name="Ramaswamy R."/>
            <person name="Lin H."/>
            <person name="Pamer E.G."/>
        </authorList>
    </citation>
    <scope>NUCLEOTIDE SEQUENCE</scope>
    <source>
        <strain evidence="1">DFI.9.5</strain>
    </source>
</reference>
<proteinExistence type="predicted"/>